<evidence type="ECO:0000313" key="1">
    <source>
        <dbReference type="EMBL" id="SFC33522.1"/>
    </source>
</evidence>
<name>A0A1I1ICX5_9BACT</name>
<protein>
    <submittedName>
        <fullName evidence="1">Uncharacterized protein</fullName>
    </submittedName>
</protein>
<evidence type="ECO:0000313" key="2">
    <source>
        <dbReference type="Proteomes" id="UP000199514"/>
    </source>
</evidence>
<sequence>MNRTQFKTMSKGQVANAYQITVKTLNKRIKHIVNIGRKKLFTPKQVKDIVDELGEFVA</sequence>
<organism evidence="1 2">
    <name type="scientific">Flexibacter flexilis DSM 6793</name>
    <dbReference type="NCBI Taxonomy" id="927664"/>
    <lineage>
        <taxon>Bacteria</taxon>
        <taxon>Pseudomonadati</taxon>
        <taxon>Bacteroidota</taxon>
        <taxon>Cytophagia</taxon>
        <taxon>Cytophagales</taxon>
        <taxon>Flexibacteraceae</taxon>
        <taxon>Flexibacter</taxon>
    </lineage>
</organism>
<reference evidence="1 2" key="1">
    <citation type="submission" date="2016-10" db="EMBL/GenBank/DDBJ databases">
        <authorList>
            <person name="de Groot N.N."/>
        </authorList>
    </citation>
    <scope>NUCLEOTIDE SEQUENCE [LARGE SCALE GENOMIC DNA]</scope>
    <source>
        <strain evidence="1 2">DSM 6793</strain>
    </source>
</reference>
<proteinExistence type="predicted"/>
<keyword evidence="2" id="KW-1185">Reference proteome</keyword>
<dbReference type="RefSeq" id="WP_143083929.1">
    <property type="nucleotide sequence ID" value="NZ_FOLE01000004.1"/>
</dbReference>
<dbReference type="AlphaFoldDB" id="A0A1I1ICX5"/>
<dbReference type="EMBL" id="FOLE01000004">
    <property type="protein sequence ID" value="SFC33522.1"/>
    <property type="molecule type" value="Genomic_DNA"/>
</dbReference>
<dbReference type="Proteomes" id="UP000199514">
    <property type="component" value="Unassembled WGS sequence"/>
</dbReference>
<gene>
    <name evidence="1" type="ORF">SAMN05421780_104299</name>
</gene>
<accession>A0A1I1ICX5</accession>
<dbReference type="STRING" id="927664.SAMN05421780_104299"/>